<dbReference type="InterPro" id="IPR036188">
    <property type="entry name" value="FAD/NAD-bd_sf"/>
</dbReference>
<keyword evidence="6" id="KW-0503">Monooxygenase</keyword>
<dbReference type="PRINTS" id="PR00420">
    <property type="entry name" value="RNGMNOXGNASE"/>
</dbReference>
<feature type="region of interest" description="Disordered" evidence="4">
    <location>
        <begin position="261"/>
        <end position="286"/>
    </location>
</feature>
<dbReference type="GO" id="GO:0071949">
    <property type="term" value="F:FAD binding"/>
    <property type="evidence" value="ECO:0007669"/>
    <property type="project" value="InterPro"/>
</dbReference>
<dbReference type="InterPro" id="IPR002938">
    <property type="entry name" value="FAD-bd"/>
</dbReference>
<dbReference type="Pfam" id="PF01494">
    <property type="entry name" value="FAD_binding_3"/>
    <property type="match status" value="2"/>
</dbReference>
<comment type="cofactor">
    <cofactor evidence="1">
        <name>FAD</name>
        <dbReference type="ChEBI" id="CHEBI:57692"/>
    </cofactor>
</comment>
<dbReference type="EMBL" id="BLAG01000019">
    <property type="protein sequence ID" value="GES33422.1"/>
    <property type="molecule type" value="Genomic_DNA"/>
</dbReference>
<dbReference type="Gene3D" id="3.30.70.2450">
    <property type="match status" value="1"/>
</dbReference>
<evidence type="ECO:0000256" key="4">
    <source>
        <dbReference type="SAM" id="MobiDB-lite"/>
    </source>
</evidence>
<dbReference type="PANTHER" id="PTHR43004:SF19">
    <property type="entry name" value="BINDING MONOOXYGENASE, PUTATIVE (JCVI)-RELATED"/>
    <property type="match status" value="1"/>
</dbReference>
<feature type="region of interest" description="Disordered" evidence="4">
    <location>
        <begin position="624"/>
        <end position="707"/>
    </location>
</feature>
<evidence type="ECO:0000259" key="5">
    <source>
        <dbReference type="Pfam" id="PF01494"/>
    </source>
</evidence>
<proteinExistence type="predicted"/>
<evidence type="ECO:0000313" key="6">
    <source>
        <dbReference type="EMBL" id="GES33422.1"/>
    </source>
</evidence>
<dbReference type="PANTHER" id="PTHR43004">
    <property type="entry name" value="TRK SYSTEM POTASSIUM UPTAKE PROTEIN"/>
    <property type="match status" value="1"/>
</dbReference>
<gene>
    <name evidence="6" type="ORF">San01_59100</name>
</gene>
<feature type="compositionally biased region" description="Gly residues" evidence="4">
    <location>
        <begin position="592"/>
        <end position="605"/>
    </location>
</feature>
<organism evidence="6 7">
    <name type="scientific">Streptomyces angustmyceticus</name>
    <dbReference type="NCBI Taxonomy" id="285578"/>
    <lineage>
        <taxon>Bacteria</taxon>
        <taxon>Bacillati</taxon>
        <taxon>Actinomycetota</taxon>
        <taxon>Actinomycetes</taxon>
        <taxon>Kitasatosporales</taxon>
        <taxon>Streptomycetaceae</taxon>
        <taxon>Streptomyces</taxon>
    </lineage>
</organism>
<accession>A0A5J4LN53</accession>
<dbReference type="Proteomes" id="UP000325598">
    <property type="component" value="Unassembled WGS sequence"/>
</dbReference>
<reference evidence="6 7" key="1">
    <citation type="submission" date="2019-10" db="EMBL/GenBank/DDBJ databases">
        <title>Whole genome shotgun sequence of Streptomyces angustmyceticus NBRC 3934.</title>
        <authorList>
            <person name="Hosoyama A."/>
            <person name="Ichikawa N."/>
            <person name="Kimura A."/>
            <person name="Kitahashi Y."/>
            <person name="Komaki H."/>
            <person name="Uohara A."/>
        </authorList>
    </citation>
    <scope>NUCLEOTIDE SEQUENCE [LARGE SCALE GENOMIC DNA]</scope>
    <source>
        <strain evidence="6 7">NBRC 3934</strain>
    </source>
</reference>
<dbReference type="InterPro" id="IPR050641">
    <property type="entry name" value="RIFMO-like"/>
</dbReference>
<dbReference type="AlphaFoldDB" id="A0A5J4LN53"/>
<feature type="compositionally biased region" description="Gly residues" evidence="4">
    <location>
        <begin position="637"/>
        <end position="652"/>
    </location>
</feature>
<feature type="region of interest" description="Disordered" evidence="4">
    <location>
        <begin position="580"/>
        <end position="605"/>
    </location>
</feature>
<comment type="caution">
    <text evidence="6">The sequence shown here is derived from an EMBL/GenBank/DDBJ whole genome shotgun (WGS) entry which is preliminary data.</text>
</comment>
<keyword evidence="6" id="KW-0560">Oxidoreductase</keyword>
<dbReference type="GO" id="GO:0016709">
    <property type="term" value="F:oxidoreductase activity, acting on paired donors, with incorporation or reduction of molecular oxygen, NAD(P)H as one donor, and incorporation of one atom of oxygen"/>
    <property type="evidence" value="ECO:0007669"/>
    <property type="project" value="UniProtKB-ARBA"/>
</dbReference>
<keyword evidence="7" id="KW-1185">Reference proteome</keyword>
<feature type="domain" description="FAD-binding" evidence="5">
    <location>
        <begin position="3"/>
        <end position="196"/>
    </location>
</feature>
<keyword evidence="3" id="KW-0274">FAD</keyword>
<evidence type="ECO:0000256" key="3">
    <source>
        <dbReference type="ARBA" id="ARBA00022827"/>
    </source>
</evidence>
<feature type="compositionally biased region" description="Basic and acidic residues" evidence="4">
    <location>
        <begin position="655"/>
        <end position="675"/>
    </location>
</feature>
<sequence>MDPVIVVGAGPVGLSLSLALTRLGVPCVVLDESNGQEDTRPARTAVLRQDTAAFVGRLGCADTLDSAGTRWTAWRTMRRRRLVERVAFAPQSPDGTAAPAAVSPVHLPQHALTRALRAALADEKLAEVVTGSRLAALEQDEHGVSAQTRGPNGTWWRGSYLIGCDGPRSTVRKLLDVRFPGRTAVERHAVAALRCELPWPGEALLHRSPPRHGGGPGNEVSARPLADGVWRLDWLLPPGRELVTPDALVARIRDSLAGWTTESPADAAGEGGPDGGGAPARGRGHGRLVPPYDLLDTGVHTVHHRLARRWRQGRAFLAGDAAHLLGALGTQGLDEGLRDAENLAWKLGLAWHHGASEVLLDSYQAERRGAVAARLRAADQALPLLRDGRSARWRTMLPGTVRGRSTLLTDGHLGRGPLGAPPVYARTPLAPPVTGGPVVETLPGAAVTDVPVTASDGSVVRLHDRLGRGLLAVLVAPGTGVWDRRHWQSAGLMPRLSDAVEALPMAAEILVTEAYPGAAAHTVLLVRPDGHLITTLSGVRPAEMAACADAVRGRAQGGEYDDEYGSGHGNEHSNEYGQEAVAGQGRRAEGSGEAGGSVGYRDGGAGEDGVGAGGAGVDRAGAGGAGAAGGADSVGSGEVGPGDAGVRGGRPGEAGPREGGSEETGRREDRLRDTDPGESGSDEAGSKEDGPSAVDPVRTSMFHSEDD</sequence>
<evidence type="ECO:0000313" key="7">
    <source>
        <dbReference type="Proteomes" id="UP000325598"/>
    </source>
</evidence>
<protein>
    <submittedName>
        <fullName evidence="6">Monooxygenase</fullName>
    </submittedName>
</protein>
<keyword evidence="2" id="KW-0285">Flavoprotein</keyword>
<evidence type="ECO:0000256" key="2">
    <source>
        <dbReference type="ARBA" id="ARBA00022630"/>
    </source>
</evidence>
<feature type="domain" description="FAD-binding" evidence="5">
    <location>
        <begin position="299"/>
        <end position="375"/>
    </location>
</feature>
<name>A0A5J4LN53_9ACTN</name>
<evidence type="ECO:0000256" key="1">
    <source>
        <dbReference type="ARBA" id="ARBA00001974"/>
    </source>
</evidence>
<dbReference type="SUPFAM" id="SSF51905">
    <property type="entry name" value="FAD/NAD(P)-binding domain"/>
    <property type="match status" value="1"/>
</dbReference>
<dbReference type="Gene3D" id="3.50.50.60">
    <property type="entry name" value="FAD/NAD(P)-binding domain"/>
    <property type="match status" value="1"/>
</dbReference>
<feature type="compositionally biased region" description="Gly residues" evidence="4">
    <location>
        <begin position="269"/>
        <end position="279"/>
    </location>
</feature>